<accession>A0ABW2NTY4</accession>
<dbReference type="InterPro" id="IPR036388">
    <property type="entry name" value="WH-like_DNA-bd_sf"/>
</dbReference>
<dbReference type="PANTHER" id="PTHR43252:SF6">
    <property type="entry name" value="NEGATIVE TRANSCRIPTION REGULATOR PADR"/>
    <property type="match status" value="1"/>
</dbReference>
<dbReference type="Gene3D" id="6.10.140.190">
    <property type="match status" value="1"/>
</dbReference>
<dbReference type="InterPro" id="IPR005149">
    <property type="entry name" value="Tscrpt_reg_PadR_N"/>
</dbReference>
<feature type="domain" description="Transcription regulator PadR C-terminal" evidence="2">
    <location>
        <begin position="93"/>
        <end position="178"/>
    </location>
</feature>
<evidence type="ECO:0000259" key="2">
    <source>
        <dbReference type="Pfam" id="PF10400"/>
    </source>
</evidence>
<name>A0ABW2NTY4_9BACL</name>
<gene>
    <name evidence="3" type="ORF">ACFQPF_14095</name>
</gene>
<dbReference type="Proteomes" id="UP001596549">
    <property type="component" value="Unassembled WGS sequence"/>
</dbReference>
<feature type="domain" description="Transcription regulator PadR N-terminal" evidence="1">
    <location>
        <begin position="7"/>
        <end position="78"/>
    </location>
</feature>
<keyword evidence="4" id="KW-1185">Reference proteome</keyword>
<dbReference type="InterPro" id="IPR036390">
    <property type="entry name" value="WH_DNA-bd_sf"/>
</dbReference>
<dbReference type="SUPFAM" id="SSF46785">
    <property type="entry name" value="Winged helix' DNA-binding domain"/>
    <property type="match status" value="1"/>
</dbReference>
<comment type="caution">
    <text evidence="3">The sequence shown here is derived from an EMBL/GenBank/DDBJ whole genome shotgun (WGS) entry which is preliminary data.</text>
</comment>
<dbReference type="Gene3D" id="1.10.10.10">
    <property type="entry name" value="Winged helix-like DNA-binding domain superfamily/Winged helix DNA-binding domain"/>
    <property type="match status" value="1"/>
</dbReference>
<evidence type="ECO:0000313" key="4">
    <source>
        <dbReference type="Proteomes" id="UP001596549"/>
    </source>
</evidence>
<reference evidence="4" key="1">
    <citation type="journal article" date="2019" name="Int. J. Syst. Evol. Microbiol.">
        <title>The Global Catalogue of Microorganisms (GCM) 10K type strain sequencing project: providing services to taxonomists for standard genome sequencing and annotation.</title>
        <authorList>
            <consortium name="The Broad Institute Genomics Platform"/>
            <consortium name="The Broad Institute Genome Sequencing Center for Infectious Disease"/>
            <person name="Wu L."/>
            <person name="Ma J."/>
        </authorList>
    </citation>
    <scope>NUCLEOTIDE SEQUENCE [LARGE SCALE GENOMIC DNA]</scope>
    <source>
        <strain evidence="4">NBRC 106396</strain>
    </source>
</reference>
<dbReference type="Pfam" id="PF10400">
    <property type="entry name" value="Vir_act_alpha_C"/>
    <property type="match status" value="1"/>
</dbReference>
<dbReference type="PANTHER" id="PTHR43252">
    <property type="entry name" value="TRANSCRIPTIONAL REGULATOR YQJI"/>
    <property type="match status" value="1"/>
</dbReference>
<dbReference type="RefSeq" id="WP_379750361.1">
    <property type="nucleotide sequence ID" value="NZ_JBHTCP010000047.1"/>
</dbReference>
<dbReference type="InterPro" id="IPR018309">
    <property type="entry name" value="Tscrpt_reg_PadR_C"/>
</dbReference>
<dbReference type="Pfam" id="PF03551">
    <property type="entry name" value="PadR"/>
    <property type="match status" value="1"/>
</dbReference>
<dbReference type="EMBL" id="JBHTCP010000047">
    <property type="protein sequence ID" value="MFC7372795.1"/>
    <property type="molecule type" value="Genomic_DNA"/>
</dbReference>
<organism evidence="3 4">
    <name type="scientific">Fictibacillus iocasae</name>
    <dbReference type="NCBI Taxonomy" id="2715437"/>
    <lineage>
        <taxon>Bacteria</taxon>
        <taxon>Bacillati</taxon>
        <taxon>Bacillota</taxon>
        <taxon>Bacilli</taxon>
        <taxon>Bacillales</taxon>
        <taxon>Fictibacillaceae</taxon>
        <taxon>Fictibacillus</taxon>
    </lineage>
</organism>
<proteinExistence type="predicted"/>
<evidence type="ECO:0000313" key="3">
    <source>
        <dbReference type="EMBL" id="MFC7372795.1"/>
    </source>
</evidence>
<sequence>MSLRYGLLGFLSKWEATGYDIKKEFDDIMSIFWHSHLSQIYPELNKLEQEGLISSQLIPQMGKPDKKLYSMTQKGKSAFITWLLSPQEAAKRKDSFLMQTFFMDNIPFEEALLKIKMNKKEHELRLEHMKSILEERWKDIKERKVMNARIISSSAILKQGIEQEIQSIKWCDQTIQLMEECKDLWDLKEDHVSIERFSVIERLLSSYFKDVL</sequence>
<protein>
    <submittedName>
        <fullName evidence="3">PadR family transcriptional regulator</fullName>
    </submittedName>
</protein>
<evidence type="ECO:0000259" key="1">
    <source>
        <dbReference type="Pfam" id="PF03551"/>
    </source>
</evidence>